<dbReference type="RefSeq" id="WP_226589193.1">
    <property type="nucleotide sequence ID" value="NZ_BLAY01000149.1"/>
</dbReference>
<feature type="region of interest" description="Disordered" evidence="1">
    <location>
        <begin position="311"/>
        <end position="332"/>
    </location>
</feature>
<protein>
    <recommendedName>
        <fullName evidence="4">SGNH hydrolase-type esterase domain-containing protein</fullName>
    </recommendedName>
</protein>
<sequence length="332" mass="36823">MKKVLQLGSWFAIAGLAWGVGYLYNARYGGELSWLRMMYERKMAFASEVKAPHRLLITGGSGAHYTINSKVIQEGLGIPVMNLGLDGPIGLNVILPSILPQVRKGDVVLLVPEYLILWADDGLGDRSGQFGIAIGRPGLGNIPPKRFAQDMLMLGNPTLRGITKSTIDLFEKGKFTGYYSDPVDERGDPTVTKYRTTAKWWELPIGEPASKHAIARIAKFKQEVEAKGGTLILSLPWVYARRDEKSIKNVKKTAEELAKIAPTIYEKDTLNMKTDSNLFADTHYHLKPEARIIRSKQIVAELKAVPQLKPILASQQKETKPTSKPAQKQVSN</sequence>
<name>A0AAV3WLU1_9CYAN</name>
<evidence type="ECO:0008006" key="4">
    <source>
        <dbReference type="Google" id="ProtNLM"/>
    </source>
</evidence>
<reference evidence="2" key="1">
    <citation type="submission" date="2019-10" db="EMBL/GenBank/DDBJ databases">
        <title>Draft genome sequece of Microseira wollei NIES-4236.</title>
        <authorList>
            <person name="Yamaguchi H."/>
            <person name="Suzuki S."/>
            <person name="Kawachi M."/>
        </authorList>
    </citation>
    <scope>NUCLEOTIDE SEQUENCE</scope>
    <source>
        <strain evidence="2">NIES-4236</strain>
    </source>
</reference>
<keyword evidence="3" id="KW-1185">Reference proteome</keyword>
<comment type="caution">
    <text evidence="2">The sequence shown here is derived from an EMBL/GenBank/DDBJ whole genome shotgun (WGS) entry which is preliminary data.</text>
</comment>
<feature type="compositionally biased region" description="Polar residues" evidence="1">
    <location>
        <begin position="322"/>
        <end position="332"/>
    </location>
</feature>
<dbReference type="AlphaFoldDB" id="A0AAV3WLU1"/>
<evidence type="ECO:0000313" key="2">
    <source>
        <dbReference type="EMBL" id="GET42129.1"/>
    </source>
</evidence>
<evidence type="ECO:0000256" key="1">
    <source>
        <dbReference type="SAM" id="MobiDB-lite"/>
    </source>
</evidence>
<accession>A0AAV3WLU1</accession>
<proteinExistence type="predicted"/>
<dbReference type="Proteomes" id="UP001050975">
    <property type="component" value="Unassembled WGS sequence"/>
</dbReference>
<dbReference type="EMBL" id="BLAY01000149">
    <property type="protein sequence ID" value="GET42129.1"/>
    <property type="molecule type" value="Genomic_DNA"/>
</dbReference>
<organism evidence="2 3">
    <name type="scientific">Microseira wollei NIES-4236</name>
    <dbReference type="NCBI Taxonomy" id="2530354"/>
    <lineage>
        <taxon>Bacteria</taxon>
        <taxon>Bacillati</taxon>
        <taxon>Cyanobacteriota</taxon>
        <taxon>Cyanophyceae</taxon>
        <taxon>Oscillatoriophycideae</taxon>
        <taxon>Aerosakkonematales</taxon>
        <taxon>Aerosakkonemataceae</taxon>
        <taxon>Microseira</taxon>
    </lineage>
</organism>
<evidence type="ECO:0000313" key="3">
    <source>
        <dbReference type="Proteomes" id="UP001050975"/>
    </source>
</evidence>
<gene>
    <name evidence="2" type="ORF">MiSe_69430</name>
</gene>